<evidence type="ECO:0000313" key="4">
    <source>
        <dbReference type="EMBL" id="KAJ9615751.1"/>
    </source>
</evidence>
<gene>
    <name evidence="4" type="ORF">H2200_001828</name>
</gene>
<keyword evidence="5" id="KW-1185">Reference proteome</keyword>
<keyword evidence="3" id="KW-0732">Signal</keyword>
<feature type="chain" id="PRO_5041199777" evidence="3">
    <location>
        <begin position="21"/>
        <end position="287"/>
    </location>
</feature>
<keyword evidence="2" id="KW-0812">Transmembrane</keyword>
<organism evidence="4 5">
    <name type="scientific">Cladophialophora chaetospira</name>
    <dbReference type="NCBI Taxonomy" id="386627"/>
    <lineage>
        <taxon>Eukaryota</taxon>
        <taxon>Fungi</taxon>
        <taxon>Dikarya</taxon>
        <taxon>Ascomycota</taxon>
        <taxon>Pezizomycotina</taxon>
        <taxon>Eurotiomycetes</taxon>
        <taxon>Chaetothyriomycetidae</taxon>
        <taxon>Chaetothyriales</taxon>
        <taxon>Herpotrichiellaceae</taxon>
        <taxon>Cladophialophora</taxon>
    </lineage>
</organism>
<sequence>MGATRVAILLLAYWFYSTTAQSNDTTDTDYFLNPPRSGPDAATDPVDAYVGNLDFTVGVQPISPFSWVTNLTNMKIRLVQQAAPAVFGSLYITGCFDGTFPNNLTYWNGDIGDIDLSISNIAFLCIYASNCSDAGSPPVFNSHYFNLTDPTVSSSTSLPSSTSTSSTPTATPPATTSSAPVASPTGGSSGSSDAAAIGGGVGGGVGGAIILCAAAFAFWRYHKNSKAKQMQQHPGPDYPMYHAQSPGPPASTQSPYTGSSTTYSDMGPVYKGRAELEGRQAQHHPVD</sequence>
<evidence type="ECO:0000256" key="3">
    <source>
        <dbReference type="SAM" id="SignalP"/>
    </source>
</evidence>
<keyword evidence="2" id="KW-0472">Membrane</keyword>
<evidence type="ECO:0000256" key="1">
    <source>
        <dbReference type="SAM" id="MobiDB-lite"/>
    </source>
</evidence>
<dbReference type="EMBL" id="JAPDRK010000002">
    <property type="protein sequence ID" value="KAJ9615751.1"/>
    <property type="molecule type" value="Genomic_DNA"/>
</dbReference>
<dbReference type="Proteomes" id="UP001172673">
    <property type="component" value="Unassembled WGS sequence"/>
</dbReference>
<feature type="region of interest" description="Disordered" evidence="1">
    <location>
        <begin position="156"/>
        <end position="193"/>
    </location>
</feature>
<keyword evidence="2" id="KW-1133">Transmembrane helix</keyword>
<feature type="compositionally biased region" description="Polar residues" evidence="1">
    <location>
        <begin position="250"/>
        <end position="264"/>
    </location>
</feature>
<feature type="transmembrane region" description="Helical" evidence="2">
    <location>
        <begin position="194"/>
        <end position="219"/>
    </location>
</feature>
<evidence type="ECO:0000256" key="2">
    <source>
        <dbReference type="SAM" id="Phobius"/>
    </source>
</evidence>
<protein>
    <submittedName>
        <fullName evidence="4">Uncharacterized protein</fullName>
    </submittedName>
</protein>
<feature type="signal peptide" evidence="3">
    <location>
        <begin position="1"/>
        <end position="20"/>
    </location>
</feature>
<reference evidence="4" key="1">
    <citation type="submission" date="2022-10" db="EMBL/GenBank/DDBJ databases">
        <title>Culturing micro-colonial fungi from biological soil crusts in the Mojave desert and describing Neophaeococcomyces mojavensis, and introducing the new genera and species Taxawa tesnikishii.</title>
        <authorList>
            <person name="Kurbessoian T."/>
            <person name="Stajich J.E."/>
        </authorList>
    </citation>
    <scope>NUCLEOTIDE SEQUENCE</scope>
    <source>
        <strain evidence="4">TK_41</strain>
    </source>
</reference>
<name>A0AA38XLR8_9EURO</name>
<dbReference type="AlphaFoldDB" id="A0AA38XLR8"/>
<feature type="region of interest" description="Disordered" evidence="1">
    <location>
        <begin position="228"/>
        <end position="287"/>
    </location>
</feature>
<comment type="caution">
    <text evidence="4">The sequence shown here is derived from an EMBL/GenBank/DDBJ whole genome shotgun (WGS) entry which is preliminary data.</text>
</comment>
<evidence type="ECO:0000313" key="5">
    <source>
        <dbReference type="Proteomes" id="UP001172673"/>
    </source>
</evidence>
<accession>A0AA38XLR8</accession>
<proteinExistence type="predicted"/>
<feature type="compositionally biased region" description="Basic and acidic residues" evidence="1">
    <location>
        <begin position="272"/>
        <end position="287"/>
    </location>
</feature>